<protein>
    <submittedName>
        <fullName evidence="1">Uncharacterized protein</fullName>
    </submittedName>
</protein>
<comment type="caution">
    <text evidence="1">The sequence shown here is derived from an EMBL/GenBank/DDBJ whole genome shotgun (WGS) entry which is preliminary data.</text>
</comment>
<evidence type="ECO:0000313" key="2">
    <source>
        <dbReference type="Proteomes" id="UP001165186"/>
    </source>
</evidence>
<evidence type="ECO:0000313" key="1">
    <source>
        <dbReference type="EMBL" id="GME27770.1"/>
    </source>
</evidence>
<reference evidence="1" key="1">
    <citation type="submission" date="2024-09" db="EMBL/GenBank/DDBJ databases">
        <title>Draft Genome Sequences of Neofusicoccum parvum.</title>
        <authorList>
            <person name="Ashida A."/>
            <person name="Camagna M."/>
            <person name="Tanaka A."/>
            <person name="Takemoto D."/>
        </authorList>
    </citation>
    <scope>NUCLEOTIDE SEQUENCE</scope>
    <source>
        <strain evidence="1">PPO83</strain>
    </source>
</reference>
<accession>A0ACB5S4Q2</accession>
<gene>
    <name evidence="1" type="primary">g1652</name>
    <name evidence="1" type="ORF">NpPPO83_00001652</name>
</gene>
<keyword evidence="2" id="KW-1185">Reference proteome</keyword>
<sequence length="202" mass="22124">MKSVFLGDTLETLFLIPLIWMYSDLGGADTESHKVRDTLNGLGVTAFNASAATIAFAPRAPSSPASSFLQPSVLYSNPTYPLWHAVVFLLLCTTISTQDLPDLPGDVARNRRTLPIAHGEPAARRWLAVLIAFWSVVCPAFWRTGWWGYGVVGGMGAVMAGRILLLRNVDADARTWKMWCAWAVCVYLLPVGAWWIDGGRAV</sequence>
<organism evidence="1 2">
    <name type="scientific">Neofusicoccum parvum</name>
    <dbReference type="NCBI Taxonomy" id="310453"/>
    <lineage>
        <taxon>Eukaryota</taxon>
        <taxon>Fungi</taxon>
        <taxon>Dikarya</taxon>
        <taxon>Ascomycota</taxon>
        <taxon>Pezizomycotina</taxon>
        <taxon>Dothideomycetes</taxon>
        <taxon>Dothideomycetes incertae sedis</taxon>
        <taxon>Botryosphaeriales</taxon>
        <taxon>Botryosphaeriaceae</taxon>
        <taxon>Neofusicoccum</taxon>
    </lineage>
</organism>
<dbReference type="EMBL" id="BSXG01000040">
    <property type="protein sequence ID" value="GME27770.1"/>
    <property type="molecule type" value="Genomic_DNA"/>
</dbReference>
<name>A0ACB5S4Q2_9PEZI</name>
<proteinExistence type="predicted"/>
<dbReference type="Proteomes" id="UP001165186">
    <property type="component" value="Unassembled WGS sequence"/>
</dbReference>